<accession>A0A3N4I488</accession>
<proteinExistence type="predicted"/>
<evidence type="ECO:0000313" key="3">
    <source>
        <dbReference type="Proteomes" id="UP000275078"/>
    </source>
</evidence>
<evidence type="ECO:0000256" key="1">
    <source>
        <dbReference type="SAM" id="Phobius"/>
    </source>
</evidence>
<evidence type="ECO:0000313" key="2">
    <source>
        <dbReference type="EMBL" id="RPA80932.1"/>
    </source>
</evidence>
<keyword evidence="1" id="KW-1133">Transmembrane helix</keyword>
<keyword evidence="1" id="KW-0812">Transmembrane</keyword>
<dbReference type="Proteomes" id="UP000275078">
    <property type="component" value="Unassembled WGS sequence"/>
</dbReference>
<name>A0A3N4I488_ASCIM</name>
<keyword evidence="3" id="KW-1185">Reference proteome</keyword>
<gene>
    <name evidence="2" type="ORF">BJ508DRAFT_346346</name>
</gene>
<dbReference type="EMBL" id="ML119683">
    <property type="protein sequence ID" value="RPA80932.1"/>
    <property type="molecule type" value="Genomic_DNA"/>
</dbReference>
<protein>
    <submittedName>
        <fullName evidence="2">Uncharacterized protein</fullName>
    </submittedName>
</protein>
<feature type="transmembrane region" description="Helical" evidence="1">
    <location>
        <begin position="185"/>
        <end position="213"/>
    </location>
</feature>
<dbReference type="AlphaFoldDB" id="A0A3N4I488"/>
<organism evidence="2 3">
    <name type="scientific">Ascobolus immersus RN42</name>
    <dbReference type="NCBI Taxonomy" id="1160509"/>
    <lineage>
        <taxon>Eukaryota</taxon>
        <taxon>Fungi</taxon>
        <taxon>Dikarya</taxon>
        <taxon>Ascomycota</taxon>
        <taxon>Pezizomycotina</taxon>
        <taxon>Pezizomycetes</taxon>
        <taxon>Pezizales</taxon>
        <taxon>Ascobolaceae</taxon>
        <taxon>Ascobolus</taxon>
    </lineage>
</organism>
<sequence>MTSVIETPTETSVPTYIATPVDTIWDHPRSGEVINTFLGDPYMIAWDVPEGPSAAFETVLLHLHRFSQPGKVQEELGRTESGGWMKNEGRYSWAYSDSDLQAGDDYFFAIYINTTGAPLPISPSSRDPLKAFRMEPSPRFSIDFPDESETDWDTDPIDWSGALSNETRIIPFNPRGSSKSGLSPVVTGAVVGAVVGGVLLLAIIVGAAIYFCARYRGYRLKLRGRPRFEKAELADTSGASLERGTRESGRFELEGKVQAVELDGAGLSEMSGDILVELSGKGMPEMVEVDRKSLHALCACGFLKPDVVRFPLRVTGLKLAAVGRMSRWQPACLREFVGQPHSIATWI</sequence>
<keyword evidence="1" id="KW-0472">Membrane</keyword>
<reference evidence="2 3" key="1">
    <citation type="journal article" date="2018" name="Nat. Ecol. Evol.">
        <title>Pezizomycetes genomes reveal the molecular basis of ectomycorrhizal truffle lifestyle.</title>
        <authorList>
            <person name="Murat C."/>
            <person name="Payen T."/>
            <person name="Noel B."/>
            <person name="Kuo A."/>
            <person name="Morin E."/>
            <person name="Chen J."/>
            <person name="Kohler A."/>
            <person name="Krizsan K."/>
            <person name="Balestrini R."/>
            <person name="Da Silva C."/>
            <person name="Montanini B."/>
            <person name="Hainaut M."/>
            <person name="Levati E."/>
            <person name="Barry K.W."/>
            <person name="Belfiori B."/>
            <person name="Cichocki N."/>
            <person name="Clum A."/>
            <person name="Dockter R.B."/>
            <person name="Fauchery L."/>
            <person name="Guy J."/>
            <person name="Iotti M."/>
            <person name="Le Tacon F."/>
            <person name="Lindquist E.A."/>
            <person name="Lipzen A."/>
            <person name="Malagnac F."/>
            <person name="Mello A."/>
            <person name="Molinier V."/>
            <person name="Miyauchi S."/>
            <person name="Poulain J."/>
            <person name="Riccioni C."/>
            <person name="Rubini A."/>
            <person name="Sitrit Y."/>
            <person name="Splivallo R."/>
            <person name="Traeger S."/>
            <person name="Wang M."/>
            <person name="Zifcakova L."/>
            <person name="Wipf D."/>
            <person name="Zambonelli A."/>
            <person name="Paolocci F."/>
            <person name="Nowrousian M."/>
            <person name="Ottonello S."/>
            <person name="Baldrian P."/>
            <person name="Spatafora J.W."/>
            <person name="Henrissat B."/>
            <person name="Nagy L.G."/>
            <person name="Aury J.M."/>
            <person name="Wincker P."/>
            <person name="Grigoriev I.V."/>
            <person name="Bonfante P."/>
            <person name="Martin F.M."/>
        </authorList>
    </citation>
    <scope>NUCLEOTIDE SEQUENCE [LARGE SCALE GENOMIC DNA]</scope>
    <source>
        <strain evidence="2 3">RN42</strain>
    </source>
</reference>